<gene>
    <name evidence="4" type="ORF">NBRC116591_30910</name>
</gene>
<name>A0ABQ0ACA3_9GAMM</name>
<dbReference type="InterPro" id="IPR023347">
    <property type="entry name" value="Lysozyme_dom_sf"/>
</dbReference>
<dbReference type="PANTHER" id="PTHR37406">
    <property type="entry name" value="T4-TYPE LYSOZYME 1-RELATED"/>
    <property type="match status" value="1"/>
</dbReference>
<dbReference type="EMBL" id="BAABWN010000010">
    <property type="protein sequence ID" value="GAA6169280.1"/>
    <property type="molecule type" value="Genomic_DNA"/>
</dbReference>
<keyword evidence="3" id="KW-0326">Glycosidase</keyword>
<dbReference type="InterPro" id="IPR023346">
    <property type="entry name" value="Lysozyme-like_dom_sf"/>
</dbReference>
<proteinExistence type="inferred from homology"/>
<dbReference type="Pfam" id="PF00959">
    <property type="entry name" value="Phage_lysozyme"/>
    <property type="match status" value="1"/>
</dbReference>
<keyword evidence="3" id="KW-0378">Hydrolase</keyword>
<evidence type="ECO:0000256" key="2">
    <source>
        <dbReference type="ARBA" id="ARBA00022638"/>
    </source>
</evidence>
<evidence type="ECO:0000256" key="1">
    <source>
        <dbReference type="ARBA" id="ARBA00022529"/>
    </source>
</evidence>
<keyword evidence="2 3" id="KW-0081">Bacteriolytic enzyme</keyword>
<keyword evidence="5" id="KW-1185">Reference proteome</keyword>
<comment type="catalytic activity">
    <reaction evidence="3">
        <text>Hydrolysis of (1-&gt;4)-beta-linkages between N-acetylmuramic acid and N-acetyl-D-glucosamine residues in a peptidoglycan and between N-acetyl-D-glucosamine residues in chitodextrins.</text>
        <dbReference type="EC" id="3.2.1.17"/>
    </reaction>
</comment>
<dbReference type="PANTHER" id="PTHR37406:SF1">
    <property type="entry name" value="T4-TYPE LYSOZYME 1-RELATED"/>
    <property type="match status" value="1"/>
</dbReference>
<evidence type="ECO:0000313" key="4">
    <source>
        <dbReference type="EMBL" id="GAA6169280.1"/>
    </source>
</evidence>
<reference evidence="4 5" key="1">
    <citation type="submission" date="2024-04" db="EMBL/GenBank/DDBJ databases">
        <title>Draft genome sequence of Sessilibacter corallicola NBRC 116591.</title>
        <authorList>
            <person name="Miyakawa T."/>
            <person name="Kusuya Y."/>
            <person name="Miura T."/>
        </authorList>
    </citation>
    <scope>NUCLEOTIDE SEQUENCE [LARGE SCALE GENOMIC DNA]</scope>
    <source>
        <strain evidence="4 5">KU-00831-HH</strain>
    </source>
</reference>
<dbReference type="RefSeq" id="WP_353303833.1">
    <property type="nucleotide sequence ID" value="NZ_BAABWN010000010.1"/>
</dbReference>
<dbReference type="Proteomes" id="UP001465153">
    <property type="component" value="Unassembled WGS sequence"/>
</dbReference>
<comment type="similarity">
    <text evidence="3">Belongs to the glycosyl hydrolase 24 family.</text>
</comment>
<dbReference type="Gene3D" id="1.10.530.40">
    <property type="match status" value="1"/>
</dbReference>
<keyword evidence="1 3" id="KW-0929">Antimicrobial</keyword>
<dbReference type="EC" id="3.2.1.17" evidence="3"/>
<dbReference type="InterPro" id="IPR002196">
    <property type="entry name" value="Glyco_hydro_24"/>
</dbReference>
<organism evidence="4 5">
    <name type="scientific">Sessilibacter corallicola</name>
    <dbReference type="NCBI Taxonomy" id="2904075"/>
    <lineage>
        <taxon>Bacteria</taxon>
        <taxon>Pseudomonadati</taxon>
        <taxon>Pseudomonadota</taxon>
        <taxon>Gammaproteobacteria</taxon>
        <taxon>Cellvibrionales</taxon>
        <taxon>Cellvibrionaceae</taxon>
        <taxon>Sessilibacter</taxon>
    </lineage>
</organism>
<dbReference type="InterPro" id="IPR052619">
    <property type="entry name" value="Phage_lysozyme-like"/>
</dbReference>
<comment type="caution">
    <text evidence="4">The sequence shown here is derived from an EMBL/GenBank/DDBJ whole genome shotgun (WGS) entry which is preliminary data.</text>
</comment>
<dbReference type="SUPFAM" id="SSF53955">
    <property type="entry name" value="Lysozyme-like"/>
    <property type="match status" value="1"/>
</dbReference>
<evidence type="ECO:0000256" key="3">
    <source>
        <dbReference type="RuleBase" id="RU003788"/>
    </source>
</evidence>
<evidence type="ECO:0000313" key="5">
    <source>
        <dbReference type="Proteomes" id="UP001465153"/>
    </source>
</evidence>
<sequence length="195" mass="22279">MASTSEKATLRAKLEKYEGKVKHMYLDSKGYVTVGVGHLIPDLKSAQKLNFKNSKSLAATQDEIKTDFELIKKQPKNRLASFYKKHTKLHLSEIDINKLTDKHIDNFESELKRIFPDFATYPSEVKLALFDIIFNVGMTDLNNKWPSFKKAIKSKDWATAAKESNRKPPISAERNKYVKDLLEKAQSNAENSAKK</sequence>
<accession>A0ABQ0ACA3</accession>
<protein>
    <recommendedName>
        <fullName evidence="3">Lysozyme</fullName>
        <ecNumber evidence="3">3.2.1.17</ecNumber>
    </recommendedName>
</protein>